<name>A0A9J6MY20_9BACI</name>
<dbReference type="InterPro" id="IPR021338">
    <property type="entry name" value="DUF2953"/>
</dbReference>
<proteinExistence type="predicted"/>
<organism evidence="1 2">
    <name type="scientific">Neobacillus citreus</name>
    <dbReference type="NCBI Taxonomy" id="2833578"/>
    <lineage>
        <taxon>Bacteria</taxon>
        <taxon>Bacillati</taxon>
        <taxon>Bacillota</taxon>
        <taxon>Bacilli</taxon>
        <taxon>Bacillales</taxon>
        <taxon>Bacillaceae</taxon>
        <taxon>Neobacillus</taxon>
    </lineage>
</organism>
<protein>
    <submittedName>
        <fullName evidence="1">DUF2953 domain-containing protein</fullName>
    </submittedName>
</protein>
<dbReference type="EMBL" id="JAGYPE020000071">
    <property type="protein sequence ID" value="MCH6268917.1"/>
    <property type="molecule type" value="Genomic_DNA"/>
</dbReference>
<dbReference type="Pfam" id="PF11167">
    <property type="entry name" value="DUF2953"/>
    <property type="match status" value="1"/>
</dbReference>
<evidence type="ECO:0000313" key="2">
    <source>
        <dbReference type="Proteomes" id="UP000677265"/>
    </source>
</evidence>
<dbReference type="Proteomes" id="UP000677265">
    <property type="component" value="Unassembled WGS sequence"/>
</dbReference>
<gene>
    <name evidence="1" type="ORF">KHB02_025645</name>
</gene>
<evidence type="ECO:0000313" key="1">
    <source>
        <dbReference type="EMBL" id="MCH6268917.1"/>
    </source>
</evidence>
<comment type="caution">
    <text evidence="1">The sequence shown here is derived from an EMBL/GenBank/DDBJ whole genome shotgun (WGS) entry which is preliminary data.</text>
</comment>
<reference evidence="1 2" key="1">
    <citation type="submission" date="2022-03" db="EMBL/GenBank/DDBJ databases">
        <title>Novel Bacillus species.</title>
        <authorList>
            <person name="Liu G."/>
        </authorList>
    </citation>
    <scope>NUCLEOTIDE SEQUENCE [LARGE SCALE GENOMIC DNA]</scope>
    <source>
        <strain evidence="1 2">FJAT-50051</strain>
    </source>
</reference>
<dbReference type="AlphaFoldDB" id="A0A9J6MY20"/>
<sequence>MKTLIWLLASLIILLLLFILILFTKLTILLTYFHHNDNDDLKVEFRIWFGLIRYKKSIPLIKVDEDSPSIVVKSSAETGKAESSKPNVTQITNKDVKSYWKRTQDLLKKVKGLQIIIRKFLRKISIKEFEWQTMIGIGDAAQTAILTGALWTLKGSVIGVLSQYLKLKTTPKLSITPQFQGSVVQTYFQCIFQFRIGYAILAGLKLIKFWKGGKPPFKNKSNFSNDRTNSI</sequence>
<keyword evidence="2" id="KW-1185">Reference proteome</keyword>
<accession>A0A9J6MY20</accession>
<dbReference type="RefSeq" id="WP_241114088.1">
    <property type="nucleotide sequence ID" value="NZ_JAGYPE020000071.1"/>
</dbReference>